<protein>
    <submittedName>
        <fullName evidence="1">Uncharacterized protein</fullName>
    </submittedName>
</protein>
<evidence type="ECO:0000313" key="1">
    <source>
        <dbReference type="EMBL" id="GBP35008.1"/>
    </source>
</evidence>
<comment type="caution">
    <text evidence="1">The sequence shown here is derived from an EMBL/GenBank/DDBJ whole genome shotgun (WGS) entry which is preliminary data.</text>
</comment>
<reference evidence="1 2" key="1">
    <citation type="journal article" date="2019" name="Commun. Biol.">
        <title>The bagworm genome reveals a unique fibroin gene that provides high tensile strength.</title>
        <authorList>
            <person name="Kono N."/>
            <person name="Nakamura H."/>
            <person name="Ohtoshi R."/>
            <person name="Tomita M."/>
            <person name="Numata K."/>
            <person name="Arakawa K."/>
        </authorList>
    </citation>
    <scope>NUCLEOTIDE SEQUENCE [LARGE SCALE GENOMIC DNA]</scope>
</reference>
<gene>
    <name evidence="1" type="ORF">EVAR_28473_1</name>
</gene>
<dbReference type="Proteomes" id="UP000299102">
    <property type="component" value="Unassembled WGS sequence"/>
</dbReference>
<evidence type="ECO:0000313" key="2">
    <source>
        <dbReference type="Proteomes" id="UP000299102"/>
    </source>
</evidence>
<organism evidence="1 2">
    <name type="scientific">Eumeta variegata</name>
    <name type="common">Bagworm moth</name>
    <name type="synonym">Eumeta japonica</name>
    <dbReference type="NCBI Taxonomy" id="151549"/>
    <lineage>
        <taxon>Eukaryota</taxon>
        <taxon>Metazoa</taxon>
        <taxon>Ecdysozoa</taxon>
        <taxon>Arthropoda</taxon>
        <taxon>Hexapoda</taxon>
        <taxon>Insecta</taxon>
        <taxon>Pterygota</taxon>
        <taxon>Neoptera</taxon>
        <taxon>Endopterygota</taxon>
        <taxon>Lepidoptera</taxon>
        <taxon>Glossata</taxon>
        <taxon>Ditrysia</taxon>
        <taxon>Tineoidea</taxon>
        <taxon>Psychidae</taxon>
        <taxon>Oiketicinae</taxon>
        <taxon>Eumeta</taxon>
    </lineage>
</organism>
<dbReference type="EMBL" id="BGZK01000297">
    <property type="protein sequence ID" value="GBP35008.1"/>
    <property type="molecule type" value="Genomic_DNA"/>
</dbReference>
<accession>A0A4C1V808</accession>
<dbReference type="AlphaFoldDB" id="A0A4C1V808"/>
<sequence>MKVASLSVQHFRKYPEQSDGKTQSWLRAPAASYCATDLMTIEKLKPYTLLDGPVPVRTRVTAIIIDTTAACDVDGSMCPAWYGMGYLVRFEVKTSSANSTMISVKLASSRDRWPILKFLFRRFHLYRIYLPDCPPLDFRILH</sequence>
<name>A0A4C1V808_EUMVA</name>
<proteinExistence type="predicted"/>
<keyword evidence="2" id="KW-1185">Reference proteome</keyword>